<feature type="compositionally biased region" description="Polar residues" evidence="1">
    <location>
        <begin position="181"/>
        <end position="190"/>
    </location>
</feature>
<feature type="compositionally biased region" description="Gly residues" evidence="1">
    <location>
        <begin position="374"/>
        <end position="384"/>
    </location>
</feature>
<evidence type="ECO:0000256" key="1">
    <source>
        <dbReference type="SAM" id="MobiDB-lite"/>
    </source>
</evidence>
<feature type="compositionally biased region" description="Basic and acidic residues" evidence="1">
    <location>
        <begin position="232"/>
        <end position="243"/>
    </location>
</feature>
<keyword evidence="2" id="KW-0812">Transmembrane</keyword>
<proteinExistence type="predicted"/>
<evidence type="ECO:0000313" key="3">
    <source>
        <dbReference type="EMBL" id="PBK87583.1"/>
    </source>
</evidence>
<organism evidence="3 4">
    <name type="scientific">Armillaria gallica</name>
    <name type="common">Bulbous honey fungus</name>
    <name type="synonym">Armillaria bulbosa</name>
    <dbReference type="NCBI Taxonomy" id="47427"/>
    <lineage>
        <taxon>Eukaryota</taxon>
        <taxon>Fungi</taxon>
        <taxon>Dikarya</taxon>
        <taxon>Basidiomycota</taxon>
        <taxon>Agaricomycotina</taxon>
        <taxon>Agaricomycetes</taxon>
        <taxon>Agaricomycetidae</taxon>
        <taxon>Agaricales</taxon>
        <taxon>Marasmiineae</taxon>
        <taxon>Physalacriaceae</taxon>
        <taxon>Armillaria</taxon>
    </lineage>
</organism>
<feature type="region of interest" description="Disordered" evidence="1">
    <location>
        <begin position="224"/>
        <end position="244"/>
    </location>
</feature>
<evidence type="ECO:0000256" key="2">
    <source>
        <dbReference type="SAM" id="Phobius"/>
    </source>
</evidence>
<protein>
    <submittedName>
        <fullName evidence="3">Uncharacterized protein</fullName>
    </submittedName>
</protein>
<keyword evidence="2" id="KW-1133">Transmembrane helix</keyword>
<sequence>MENDDARILAIALGIPSATFLSVALILTVRFHYRPLQGLEAPNAAPTVITPPNNPADDVNAILLEQLPPRIFTPVPWRLIPIDNFARSGIWEEEEIAPELTSPVILERRAPATPRERTPIITISSPEPSDTATYMGDSVWAVTPDLSPQVPPMIPGLTGTTLHHPQLVSLLMNFETITGSSHPSLYESRNPSPDPPPSQFPQGTVVGETHQSDPHVIPLEQVLGNNLPSDSESNHSQKVRGEETGQADYCSIYECFANELPFDMTWRETQAGNNYFMKKQRGLPSDDILQYEAERNTRFLWNDLHPKDPREELPPYEEATIEIEPQEPMPYEPLVSPPRVSTGTFSYVRGSAPPGTYQHGYLPFFGKPFAGAGSSSGGGGGGGQPAQPLPVIDIVLD</sequence>
<dbReference type="EMBL" id="KZ293678">
    <property type="protein sequence ID" value="PBK87583.1"/>
    <property type="molecule type" value="Genomic_DNA"/>
</dbReference>
<dbReference type="Proteomes" id="UP000217790">
    <property type="component" value="Unassembled WGS sequence"/>
</dbReference>
<keyword evidence="4" id="KW-1185">Reference proteome</keyword>
<feature type="region of interest" description="Disordered" evidence="1">
    <location>
        <begin position="181"/>
        <end position="210"/>
    </location>
</feature>
<evidence type="ECO:0000313" key="4">
    <source>
        <dbReference type="Proteomes" id="UP000217790"/>
    </source>
</evidence>
<gene>
    <name evidence="3" type="ORF">ARMGADRAFT_1034780</name>
</gene>
<accession>A0A2H3DH46</accession>
<keyword evidence="2" id="KW-0472">Membrane</keyword>
<feature type="transmembrane region" description="Helical" evidence="2">
    <location>
        <begin position="6"/>
        <end position="29"/>
    </location>
</feature>
<reference evidence="4" key="1">
    <citation type="journal article" date="2017" name="Nat. Ecol. Evol.">
        <title>Genome expansion and lineage-specific genetic innovations in the forest pathogenic fungi Armillaria.</title>
        <authorList>
            <person name="Sipos G."/>
            <person name="Prasanna A.N."/>
            <person name="Walter M.C."/>
            <person name="O'Connor E."/>
            <person name="Balint B."/>
            <person name="Krizsan K."/>
            <person name="Kiss B."/>
            <person name="Hess J."/>
            <person name="Varga T."/>
            <person name="Slot J."/>
            <person name="Riley R."/>
            <person name="Boka B."/>
            <person name="Rigling D."/>
            <person name="Barry K."/>
            <person name="Lee J."/>
            <person name="Mihaltcheva S."/>
            <person name="LaButti K."/>
            <person name="Lipzen A."/>
            <person name="Waldron R."/>
            <person name="Moloney N.M."/>
            <person name="Sperisen C."/>
            <person name="Kredics L."/>
            <person name="Vagvoelgyi C."/>
            <person name="Patrignani A."/>
            <person name="Fitzpatrick D."/>
            <person name="Nagy I."/>
            <person name="Doyle S."/>
            <person name="Anderson J.B."/>
            <person name="Grigoriev I.V."/>
            <person name="Gueldener U."/>
            <person name="Muensterkoetter M."/>
            <person name="Nagy L.G."/>
        </authorList>
    </citation>
    <scope>NUCLEOTIDE SEQUENCE [LARGE SCALE GENOMIC DNA]</scope>
    <source>
        <strain evidence="4">Ar21-2</strain>
    </source>
</reference>
<dbReference type="AlphaFoldDB" id="A0A2H3DH46"/>
<feature type="region of interest" description="Disordered" evidence="1">
    <location>
        <begin position="372"/>
        <end position="397"/>
    </location>
</feature>
<name>A0A2H3DH46_ARMGA</name>
<dbReference type="InParanoid" id="A0A2H3DH46"/>